<keyword evidence="4" id="KW-0378">Hydrolase</keyword>
<dbReference type="RefSeq" id="WP_257529636.1">
    <property type="nucleotide sequence ID" value="NZ_JANKAS010000002.1"/>
</dbReference>
<evidence type="ECO:0000259" key="6">
    <source>
        <dbReference type="Pfam" id="PF03755"/>
    </source>
</evidence>
<proteinExistence type="inferred from homology"/>
<comment type="caution">
    <text evidence="8">The sequence shown here is derived from an EMBL/GenBank/DDBJ whole genome shotgun (WGS) entry which is preliminary data.</text>
</comment>
<dbReference type="Pfam" id="PF08340">
    <property type="entry name" value="YicC-like_C"/>
    <property type="match status" value="1"/>
</dbReference>
<organism evidence="8 9">
    <name type="scientific">Irregularibacter muris</name>
    <dbReference type="NCBI Taxonomy" id="1796619"/>
    <lineage>
        <taxon>Bacteria</taxon>
        <taxon>Bacillati</taxon>
        <taxon>Bacillota</taxon>
        <taxon>Clostridia</taxon>
        <taxon>Eubacteriales</taxon>
        <taxon>Eubacteriaceae</taxon>
        <taxon>Irregularibacter</taxon>
    </lineage>
</organism>
<evidence type="ECO:0000256" key="3">
    <source>
        <dbReference type="ARBA" id="ARBA00022759"/>
    </source>
</evidence>
<evidence type="ECO:0000313" key="9">
    <source>
        <dbReference type="Proteomes" id="UP001205748"/>
    </source>
</evidence>
<dbReference type="Pfam" id="PF03755">
    <property type="entry name" value="YicC-like_N"/>
    <property type="match status" value="1"/>
</dbReference>
<dbReference type="NCBIfam" id="TIGR00255">
    <property type="entry name" value="YicC/YloC family endoribonuclease"/>
    <property type="match status" value="1"/>
</dbReference>
<reference evidence="8" key="1">
    <citation type="submission" date="2022-07" db="EMBL/GenBank/DDBJ databases">
        <title>Enhanced cultured diversity of the mouse gut microbiota enables custom-made synthetic communities.</title>
        <authorList>
            <person name="Afrizal A."/>
        </authorList>
    </citation>
    <scope>NUCLEOTIDE SEQUENCE</scope>
    <source>
        <strain evidence="8">DSM 28593</strain>
    </source>
</reference>
<keyword evidence="3" id="KW-0255">Endonuclease</keyword>
<dbReference type="Proteomes" id="UP001205748">
    <property type="component" value="Unassembled WGS sequence"/>
</dbReference>
<dbReference type="GO" id="GO:0016787">
    <property type="term" value="F:hydrolase activity"/>
    <property type="evidence" value="ECO:0007669"/>
    <property type="project" value="UniProtKB-KW"/>
</dbReference>
<comment type="similarity">
    <text evidence="5">Belongs to the YicC/YloC family.</text>
</comment>
<evidence type="ECO:0000313" key="8">
    <source>
        <dbReference type="EMBL" id="MCR1898179.1"/>
    </source>
</evidence>
<protein>
    <submittedName>
        <fullName evidence="8">YicC family protein</fullName>
    </submittedName>
</protein>
<dbReference type="PANTHER" id="PTHR30636:SF3">
    <property type="entry name" value="UPF0701 PROTEIN YICC"/>
    <property type="match status" value="1"/>
</dbReference>
<evidence type="ECO:0000256" key="5">
    <source>
        <dbReference type="ARBA" id="ARBA00035648"/>
    </source>
</evidence>
<evidence type="ECO:0000256" key="1">
    <source>
        <dbReference type="ARBA" id="ARBA00001968"/>
    </source>
</evidence>
<keyword evidence="9" id="KW-1185">Reference proteome</keyword>
<evidence type="ECO:0000256" key="2">
    <source>
        <dbReference type="ARBA" id="ARBA00022722"/>
    </source>
</evidence>
<sequence length="291" mass="34285">MKSMTGFGRGESKDNHYDFSVEIKTINNRYRDFSIRMPRQLNSIEDRIRRKINEFVARGRIEVHIRFQSLKEQEKKVKIDLALLKGYYSALNQIKNTFPMLEKDIGIELMARFPEAIQVEDNEYDVEELWESLKGALNKALIQLDSARIEEGNNLKKDLLYRCEIIEKKVENIDALAPEIENEYKKRLAEKIIEYTGNFEIDETRLMTEVAIFADKSNITEEIIRLYSHMKQFKNTFKNELVGRKLDFIVQEMNREINTIGSKGNSYSISREVVDIKSELEKIREQIQNIE</sequence>
<dbReference type="InterPro" id="IPR013551">
    <property type="entry name" value="YicC-like_C"/>
</dbReference>
<dbReference type="InterPro" id="IPR005229">
    <property type="entry name" value="YicC/YloC-like"/>
</dbReference>
<evidence type="ECO:0000259" key="7">
    <source>
        <dbReference type="Pfam" id="PF08340"/>
    </source>
</evidence>
<dbReference type="InterPro" id="IPR013527">
    <property type="entry name" value="YicC-like_N"/>
</dbReference>
<dbReference type="GO" id="GO:0004521">
    <property type="term" value="F:RNA endonuclease activity"/>
    <property type="evidence" value="ECO:0007669"/>
    <property type="project" value="InterPro"/>
</dbReference>
<name>A0AAE3HEX6_9FIRM</name>
<feature type="domain" description="Endoribonuclease YicC-like C-terminal" evidence="7">
    <location>
        <begin position="174"/>
        <end position="291"/>
    </location>
</feature>
<dbReference type="AlphaFoldDB" id="A0AAE3HEX6"/>
<keyword evidence="2" id="KW-0540">Nuclease</keyword>
<dbReference type="EMBL" id="JANKAS010000002">
    <property type="protein sequence ID" value="MCR1898179.1"/>
    <property type="molecule type" value="Genomic_DNA"/>
</dbReference>
<feature type="domain" description="Endoribonuclease YicC-like N-terminal" evidence="6">
    <location>
        <begin position="1"/>
        <end position="157"/>
    </location>
</feature>
<evidence type="ECO:0000256" key="4">
    <source>
        <dbReference type="ARBA" id="ARBA00022801"/>
    </source>
</evidence>
<accession>A0AAE3HEX6</accession>
<gene>
    <name evidence="8" type="ORF">NSA47_04145</name>
</gene>
<comment type="cofactor">
    <cofactor evidence="1">
        <name>a divalent metal cation</name>
        <dbReference type="ChEBI" id="CHEBI:60240"/>
    </cofactor>
</comment>
<dbReference type="PANTHER" id="PTHR30636">
    <property type="entry name" value="UPF0701 PROTEIN YICC"/>
    <property type="match status" value="1"/>
</dbReference>